<dbReference type="PANTHER" id="PTHR43084:SF1">
    <property type="entry name" value="PERSULFIDE DIOXYGENASE ETHE1, MITOCHONDRIAL"/>
    <property type="match status" value="1"/>
</dbReference>
<dbReference type="Gene3D" id="3.60.15.10">
    <property type="entry name" value="Ribonuclease Z/Hydroxyacylglutathione hydrolase-like"/>
    <property type="match status" value="1"/>
</dbReference>
<dbReference type="GO" id="GO:0070813">
    <property type="term" value="P:hydrogen sulfide metabolic process"/>
    <property type="evidence" value="ECO:0007669"/>
    <property type="project" value="TreeGrafter"/>
</dbReference>
<dbReference type="GO" id="GO:0006749">
    <property type="term" value="P:glutathione metabolic process"/>
    <property type="evidence" value="ECO:0007669"/>
    <property type="project" value="InterPro"/>
</dbReference>
<name>A0A5C9A0K2_9GAMM</name>
<dbReference type="Pfam" id="PF00753">
    <property type="entry name" value="Lactamase_B"/>
    <property type="match status" value="1"/>
</dbReference>
<dbReference type="InterPro" id="IPR051682">
    <property type="entry name" value="Mito_Persulfide_Diox"/>
</dbReference>
<keyword evidence="4" id="KW-1185">Reference proteome</keyword>
<dbReference type="GO" id="GO:0016787">
    <property type="term" value="F:hydrolase activity"/>
    <property type="evidence" value="ECO:0007669"/>
    <property type="project" value="UniProtKB-KW"/>
</dbReference>
<gene>
    <name evidence="3" type="ORF">FVW59_07135</name>
</gene>
<sequence>MPDIPFAVDLACKPDVIPFFDEDTSTFSYVVRDPVSSACAVVDSVMEIDYAAGRLSLQGADRIIDYIRQHELQLAWLIETHVHADHLSAAPYIQEQLGGKIGIGEHIATVQQTFGKIFNAGTEFARDGSQFDHLFRDGEQYAVGGLVCHALYTPGHTPACMSHVMGNACFVGDTLFMPDGGTARADFPGGDARTLYRSIQRLLSLPGETRLFMCHDYRPNDRELEYETTVSAEKAGNIHVHTGISEGDFVAMREARDATLGMPRLILPSLQVNMRAGHLPAPESNDTVYLKLPLNVL</sequence>
<organism evidence="3 4">
    <name type="scientific">Parahaliea aestuarii</name>
    <dbReference type="NCBI Taxonomy" id="1852021"/>
    <lineage>
        <taxon>Bacteria</taxon>
        <taxon>Pseudomonadati</taxon>
        <taxon>Pseudomonadota</taxon>
        <taxon>Gammaproteobacteria</taxon>
        <taxon>Cellvibrionales</taxon>
        <taxon>Halieaceae</taxon>
        <taxon>Parahaliea</taxon>
    </lineage>
</organism>
<dbReference type="AlphaFoldDB" id="A0A5C9A0K2"/>
<dbReference type="InterPro" id="IPR036866">
    <property type="entry name" value="RibonucZ/Hydroxyglut_hydro"/>
</dbReference>
<protein>
    <submittedName>
        <fullName evidence="3">MBL fold metallo-hydrolase</fullName>
    </submittedName>
</protein>
<comment type="caution">
    <text evidence="3">The sequence shown here is derived from an EMBL/GenBank/DDBJ whole genome shotgun (WGS) entry which is preliminary data.</text>
</comment>
<dbReference type="SUPFAM" id="SSF56281">
    <property type="entry name" value="Metallo-hydrolase/oxidoreductase"/>
    <property type="match status" value="1"/>
</dbReference>
<dbReference type="EMBL" id="VRYZ01000002">
    <property type="protein sequence ID" value="TXS93589.1"/>
    <property type="molecule type" value="Genomic_DNA"/>
</dbReference>
<dbReference type="GO" id="GO:0046872">
    <property type="term" value="F:metal ion binding"/>
    <property type="evidence" value="ECO:0007669"/>
    <property type="project" value="UniProtKB-KW"/>
</dbReference>
<keyword evidence="1" id="KW-0479">Metal-binding</keyword>
<accession>A0A5C9A0K2</accession>
<dbReference type="SMART" id="SM00849">
    <property type="entry name" value="Lactamase_B"/>
    <property type="match status" value="1"/>
</dbReference>
<dbReference type="CDD" id="cd07724">
    <property type="entry name" value="POD-like_MBL-fold"/>
    <property type="match status" value="1"/>
</dbReference>
<dbReference type="RefSeq" id="WP_148063524.1">
    <property type="nucleotide sequence ID" value="NZ_VRYZ01000002.1"/>
</dbReference>
<dbReference type="OrthoDB" id="9784009at2"/>
<evidence type="ECO:0000259" key="2">
    <source>
        <dbReference type="SMART" id="SM00849"/>
    </source>
</evidence>
<evidence type="ECO:0000313" key="4">
    <source>
        <dbReference type="Proteomes" id="UP000321933"/>
    </source>
</evidence>
<dbReference type="PANTHER" id="PTHR43084">
    <property type="entry name" value="PERSULFIDE DIOXYGENASE ETHE1"/>
    <property type="match status" value="1"/>
</dbReference>
<keyword evidence="3" id="KW-0378">Hydrolase</keyword>
<dbReference type="Proteomes" id="UP000321933">
    <property type="component" value="Unassembled WGS sequence"/>
</dbReference>
<dbReference type="InterPro" id="IPR044528">
    <property type="entry name" value="POD-like_MBL-fold"/>
</dbReference>
<feature type="domain" description="Metallo-beta-lactamase" evidence="2">
    <location>
        <begin position="25"/>
        <end position="215"/>
    </location>
</feature>
<proteinExistence type="predicted"/>
<evidence type="ECO:0000313" key="3">
    <source>
        <dbReference type="EMBL" id="TXS93589.1"/>
    </source>
</evidence>
<evidence type="ECO:0000256" key="1">
    <source>
        <dbReference type="ARBA" id="ARBA00022723"/>
    </source>
</evidence>
<reference evidence="3 4" key="1">
    <citation type="submission" date="2019-08" db="EMBL/GenBank/DDBJ databases">
        <title>Parahaliea maris sp. nov., isolated from the surface seawater.</title>
        <authorList>
            <person name="Liu Y."/>
        </authorList>
    </citation>
    <scope>NUCLEOTIDE SEQUENCE [LARGE SCALE GENOMIC DNA]</scope>
    <source>
        <strain evidence="3 4">S2-26</strain>
    </source>
</reference>
<dbReference type="InterPro" id="IPR001279">
    <property type="entry name" value="Metallo-B-lactamas"/>
</dbReference>
<dbReference type="GO" id="GO:0050313">
    <property type="term" value="F:sulfur dioxygenase activity"/>
    <property type="evidence" value="ECO:0007669"/>
    <property type="project" value="InterPro"/>
</dbReference>